<name>A0A0S3R4W5_PHAAN</name>
<dbReference type="AlphaFoldDB" id="A0A0S3R4W5"/>
<dbReference type="Proteomes" id="UP000291084">
    <property type="component" value="Chromosome 1"/>
</dbReference>
<gene>
    <name evidence="2" type="primary">Vigan.01G360700</name>
    <name evidence="2" type="ORF">VIGAN_01360700</name>
</gene>
<feature type="compositionally biased region" description="Polar residues" evidence="1">
    <location>
        <begin position="20"/>
        <end position="30"/>
    </location>
</feature>
<evidence type="ECO:0000313" key="2">
    <source>
        <dbReference type="EMBL" id="BAT75700.1"/>
    </source>
</evidence>
<dbReference type="EMBL" id="AP015034">
    <property type="protein sequence ID" value="BAT75700.1"/>
    <property type="molecule type" value="Genomic_DNA"/>
</dbReference>
<protein>
    <submittedName>
        <fullName evidence="2">Uncharacterized protein</fullName>
    </submittedName>
</protein>
<keyword evidence="3" id="KW-1185">Reference proteome</keyword>
<organism evidence="2 3">
    <name type="scientific">Vigna angularis var. angularis</name>
    <dbReference type="NCBI Taxonomy" id="157739"/>
    <lineage>
        <taxon>Eukaryota</taxon>
        <taxon>Viridiplantae</taxon>
        <taxon>Streptophyta</taxon>
        <taxon>Embryophyta</taxon>
        <taxon>Tracheophyta</taxon>
        <taxon>Spermatophyta</taxon>
        <taxon>Magnoliopsida</taxon>
        <taxon>eudicotyledons</taxon>
        <taxon>Gunneridae</taxon>
        <taxon>Pentapetalae</taxon>
        <taxon>rosids</taxon>
        <taxon>fabids</taxon>
        <taxon>Fabales</taxon>
        <taxon>Fabaceae</taxon>
        <taxon>Papilionoideae</taxon>
        <taxon>50 kb inversion clade</taxon>
        <taxon>NPAAA clade</taxon>
        <taxon>indigoferoid/millettioid clade</taxon>
        <taxon>Phaseoleae</taxon>
        <taxon>Vigna</taxon>
    </lineage>
</organism>
<accession>A0A0S3R4W5</accession>
<evidence type="ECO:0000256" key="1">
    <source>
        <dbReference type="SAM" id="MobiDB-lite"/>
    </source>
</evidence>
<feature type="compositionally biased region" description="Basic and acidic residues" evidence="1">
    <location>
        <begin position="8"/>
        <end position="19"/>
    </location>
</feature>
<sequence>MMHGNTVADKEDKREREVNNQDNQQIYQEGNQFTQEQVYQIMKIIQETKGETTQKVNLTTGSNSENTAKGLRSSLGACPKTKVRVDERNLPHLLGLGLRSSLGAHPKTKVRVHERNLSHLLGLGLRSSLEACPKTKVRVHERNLPHLLGLGLRSSLGVCPKTKVRVHKRRLSHRLV</sequence>
<proteinExistence type="predicted"/>
<feature type="region of interest" description="Disordered" evidence="1">
    <location>
        <begin position="1"/>
        <end position="30"/>
    </location>
</feature>
<evidence type="ECO:0000313" key="3">
    <source>
        <dbReference type="Proteomes" id="UP000291084"/>
    </source>
</evidence>
<reference evidence="2 3" key="1">
    <citation type="journal article" date="2015" name="Sci. Rep.">
        <title>The power of single molecule real-time sequencing technology in the de novo assembly of a eukaryotic genome.</title>
        <authorList>
            <person name="Sakai H."/>
            <person name="Naito K."/>
            <person name="Ogiso-Tanaka E."/>
            <person name="Takahashi Y."/>
            <person name="Iseki K."/>
            <person name="Muto C."/>
            <person name="Satou K."/>
            <person name="Teruya K."/>
            <person name="Shiroma A."/>
            <person name="Shimoji M."/>
            <person name="Hirano T."/>
            <person name="Itoh T."/>
            <person name="Kaga A."/>
            <person name="Tomooka N."/>
        </authorList>
    </citation>
    <scope>NUCLEOTIDE SEQUENCE [LARGE SCALE GENOMIC DNA]</scope>
    <source>
        <strain evidence="3">cv. Shumari</strain>
    </source>
</reference>